<reference evidence="2 3" key="1">
    <citation type="submission" date="2020-06" db="EMBL/GenBank/DDBJ databases">
        <authorList>
            <person name="Cao W.R."/>
        </authorList>
    </citation>
    <scope>NUCLEOTIDE SEQUENCE [LARGE SCALE GENOMIC DNA]</scope>
    <source>
        <strain evidence="2 3">B1Z28</strain>
    </source>
</reference>
<protein>
    <submittedName>
        <fullName evidence="2">Uncharacterized protein</fullName>
    </submittedName>
</protein>
<organism evidence="2 3">
    <name type="scientific">Ruegeria haliotis</name>
    <dbReference type="NCBI Taxonomy" id="2747601"/>
    <lineage>
        <taxon>Bacteria</taxon>
        <taxon>Pseudomonadati</taxon>
        <taxon>Pseudomonadota</taxon>
        <taxon>Alphaproteobacteria</taxon>
        <taxon>Rhodobacterales</taxon>
        <taxon>Roseobacteraceae</taxon>
        <taxon>Ruegeria</taxon>
    </lineage>
</organism>
<keyword evidence="1" id="KW-1133">Transmembrane helix</keyword>
<keyword evidence="1" id="KW-0472">Membrane</keyword>
<comment type="caution">
    <text evidence="2">The sequence shown here is derived from an EMBL/GenBank/DDBJ whole genome shotgun (WGS) entry which is preliminary data.</text>
</comment>
<evidence type="ECO:0000313" key="2">
    <source>
        <dbReference type="EMBL" id="NVO56921.1"/>
    </source>
</evidence>
<accession>A0ABX2PS13</accession>
<keyword evidence="1" id="KW-0812">Transmembrane</keyword>
<dbReference type="Proteomes" id="UP000630805">
    <property type="component" value="Unassembled WGS sequence"/>
</dbReference>
<keyword evidence="3" id="KW-1185">Reference proteome</keyword>
<dbReference type="EMBL" id="JABXWT010000008">
    <property type="protein sequence ID" value="NVO56921.1"/>
    <property type="molecule type" value="Genomic_DNA"/>
</dbReference>
<evidence type="ECO:0000313" key="3">
    <source>
        <dbReference type="Proteomes" id="UP000630805"/>
    </source>
</evidence>
<sequence>MKTRPIPYIHPQFVMLRRGPSNLPFAANAKSQASQIRRIWTKLAFATLAPMIAFWVFMTQFLGKTHTQNNLFCWKTIKELSIEVVPHSECN</sequence>
<dbReference type="RefSeq" id="WP_176865830.1">
    <property type="nucleotide sequence ID" value="NZ_JABXWT010000008.1"/>
</dbReference>
<feature type="transmembrane region" description="Helical" evidence="1">
    <location>
        <begin position="39"/>
        <end position="58"/>
    </location>
</feature>
<proteinExistence type="predicted"/>
<evidence type="ECO:0000256" key="1">
    <source>
        <dbReference type="SAM" id="Phobius"/>
    </source>
</evidence>
<name>A0ABX2PS13_9RHOB</name>
<gene>
    <name evidence="2" type="ORF">HW561_14090</name>
</gene>